<dbReference type="SUPFAM" id="SSF144091">
    <property type="entry name" value="Rhomboid-like"/>
    <property type="match status" value="1"/>
</dbReference>
<dbReference type="GO" id="GO:0004252">
    <property type="term" value="F:serine-type endopeptidase activity"/>
    <property type="evidence" value="ECO:0007669"/>
    <property type="project" value="TreeGrafter"/>
</dbReference>
<dbReference type="EMBL" id="KN848074">
    <property type="protein sequence ID" value="KIX97463.1"/>
    <property type="molecule type" value="Genomic_DNA"/>
</dbReference>
<dbReference type="OrthoDB" id="272778at2759"/>
<reference evidence="6 7" key="1">
    <citation type="submission" date="2015-01" db="EMBL/GenBank/DDBJ databases">
        <title>The Genome Sequence of Fonsecaea multimorphosa CBS 102226.</title>
        <authorList>
            <consortium name="The Broad Institute Genomics Platform"/>
            <person name="Cuomo C."/>
            <person name="de Hoog S."/>
            <person name="Gorbushina A."/>
            <person name="Stielow B."/>
            <person name="Teixiera M."/>
            <person name="Abouelleil A."/>
            <person name="Chapman S.B."/>
            <person name="Priest M."/>
            <person name="Young S.K."/>
            <person name="Wortman J."/>
            <person name="Nusbaum C."/>
            <person name="Birren B."/>
        </authorList>
    </citation>
    <scope>NUCLEOTIDE SEQUENCE [LARGE SCALE GENOMIC DNA]</scope>
    <source>
        <strain evidence="6 7">CBS 102226</strain>
    </source>
</reference>
<evidence type="ECO:0000256" key="2">
    <source>
        <dbReference type="ARBA" id="ARBA00022692"/>
    </source>
</evidence>
<keyword evidence="7" id="KW-1185">Reference proteome</keyword>
<dbReference type="PANTHER" id="PTHR43066:SF21">
    <property type="entry name" value="UBIQUITIN-ASSOCIATED DOMAIN-CONTAINING PROTEIN 2"/>
    <property type="match status" value="1"/>
</dbReference>
<gene>
    <name evidence="6" type="ORF">Z520_06915</name>
</gene>
<feature type="transmembrane region" description="Helical" evidence="5">
    <location>
        <begin position="12"/>
        <end position="36"/>
    </location>
</feature>
<dbReference type="InterPro" id="IPR035952">
    <property type="entry name" value="Rhomboid-like_sf"/>
</dbReference>
<evidence type="ECO:0000256" key="4">
    <source>
        <dbReference type="ARBA" id="ARBA00023136"/>
    </source>
</evidence>
<keyword evidence="2 5" id="KW-0812">Transmembrane</keyword>
<sequence length="296" mass="32801">MVTTSGFSHTPVARLLILTSVGLSILVSTLSIQYLLPIRPHPHLWPYLQFSRLLTYQAAHTTSTELLFSAVLLYQFRVLERIWGSRKFASFVAVVFWCNVLVAPLLLLLLKLVTLGWYNYLPSGSTGLVFALLSAWADEVPRLYRYKIATTGSPATTGGHSGRQQQQHQHQQVPGVVLSDKSTTYLLAAQLALSQFPYSIMPAAVGWTVGTAWMGELLPGGLGRWRIPAWMVGESSRRKERDRYEGLRRRLEEEGGSADGMRTVSDRIGAAAGGEQESRRRGGFGRQILGYFTGSS</sequence>
<keyword evidence="3 5" id="KW-1133">Transmembrane helix</keyword>
<dbReference type="RefSeq" id="XP_016631586.1">
    <property type="nucleotide sequence ID" value="XM_016777415.1"/>
</dbReference>
<dbReference type="STRING" id="1442371.A0A0D2KLF6"/>
<dbReference type="Proteomes" id="UP000053411">
    <property type="component" value="Unassembled WGS sequence"/>
</dbReference>
<evidence type="ECO:0000313" key="6">
    <source>
        <dbReference type="EMBL" id="KIX97463.1"/>
    </source>
</evidence>
<evidence type="ECO:0000256" key="1">
    <source>
        <dbReference type="ARBA" id="ARBA00004141"/>
    </source>
</evidence>
<evidence type="ECO:0008006" key="8">
    <source>
        <dbReference type="Google" id="ProtNLM"/>
    </source>
</evidence>
<accession>A0A0D2KLF6</accession>
<dbReference type="GO" id="GO:0016020">
    <property type="term" value="C:membrane"/>
    <property type="evidence" value="ECO:0007669"/>
    <property type="project" value="UniProtKB-SubCell"/>
</dbReference>
<keyword evidence="4 5" id="KW-0472">Membrane</keyword>
<feature type="transmembrane region" description="Helical" evidence="5">
    <location>
        <begin position="88"/>
        <end position="110"/>
    </location>
</feature>
<name>A0A0D2KLF6_9EURO</name>
<feature type="transmembrane region" description="Helical" evidence="5">
    <location>
        <begin position="56"/>
        <end position="76"/>
    </location>
</feature>
<feature type="transmembrane region" description="Helical" evidence="5">
    <location>
        <begin position="116"/>
        <end position="137"/>
    </location>
</feature>
<comment type="subcellular location">
    <subcellularLocation>
        <location evidence="1">Membrane</location>
        <topology evidence="1">Multi-pass membrane protein</topology>
    </subcellularLocation>
</comment>
<evidence type="ECO:0000313" key="7">
    <source>
        <dbReference type="Proteomes" id="UP000053411"/>
    </source>
</evidence>
<evidence type="ECO:0000256" key="3">
    <source>
        <dbReference type="ARBA" id="ARBA00022989"/>
    </source>
</evidence>
<protein>
    <recommendedName>
        <fullName evidence="8">Peptidase S54 rhomboid domain-containing protein</fullName>
    </recommendedName>
</protein>
<dbReference type="GeneID" id="27712661"/>
<proteinExistence type="predicted"/>
<organism evidence="6 7">
    <name type="scientific">Fonsecaea multimorphosa CBS 102226</name>
    <dbReference type="NCBI Taxonomy" id="1442371"/>
    <lineage>
        <taxon>Eukaryota</taxon>
        <taxon>Fungi</taxon>
        <taxon>Dikarya</taxon>
        <taxon>Ascomycota</taxon>
        <taxon>Pezizomycotina</taxon>
        <taxon>Eurotiomycetes</taxon>
        <taxon>Chaetothyriomycetidae</taxon>
        <taxon>Chaetothyriales</taxon>
        <taxon>Herpotrichiellaceae</taxon>
        <taxon>Fonsecaea</taxon>
    </lineage>
</organism>
<dbReference type="AlphaFoldDB" id="A0A0D2KLF6"/>
<dbReference type="PANTHER" id="PTHR43066">
    <property type="entry name" value="RHOMBOID-RELATED PROTEIN"/>
    <property type="match status" value="1"/>
</dbReference>
<dbReference type="VEuPathDB" id="FungiDB:Z520_06915"/>
<evidence type="ECO:0000256" key="5">
    <source>
        <dbReference type="SAM" id="Phobius"/>
    </source>
</evidence>